<sequence>AYKIEFADQIINVYFNGTAVDTDIVTPYLEDDLFQLQFKQSADVMWIVHPTYNPRKLSRVSATEFSLDKIPFETGPFIERNDIAENDDVTLRVDGYSTDITATAGDEGTGKFTFTVGTDISALFPENKRFYMASSTGNDGAYTISSSTTGGVLDFPTDYTATTLTIFANENIPDGTNDGEIMVDGGEVMIRASVCMFVNTPSSSFSFSKS</sequence>
<evidence type="ECO:0000313" key="1">
    <source>
        <dbReference type="EMBL" id="KKK63434.1"/>
    </source>
</evidence>
<accession>A0A0F8ZAG2</accession>
<name>A0A0F8ZAG2_9ZZZZ</name>
<proteinExistence type="predicted"/>
<gene>
    <name evidence="1" type="ORF">LCGC14_2994320</name>
</gene>
<comment type="caution">
    <text evidence="1">The sequence shown here is derived from an EMBL/GenBank/DDBJ whole genome shotgun (WGS) entry which is preliminary data.</text>
</comment>
<reference evidence="1" key="1">
    <citation type="journal article" date="2015" name="Nature">
        <title>Complex archaea that bridge the gap between prokaryotes and eukaryotes.</title>
        <authorList>
            <person name="Spang A."/>
            <person name="Saw J.H."/>
            <person name="Jorgensen S.L."/>
            <person name="Zaremba-Niedzwiedzka K."/>
            <person name="Martijn J."/>
            <person name="Lind A.E."/>
            <person name="van Eijk R."/>
            <person name="Schleper C."/>
            <person name="Guy L."/>
            <person name="Ettema T.J."/>
        </authorList>
    </citation>
    <scope>NUCLEOTIDE SEQUENCE</scope>
</reference>
<protein>
    <submittedName>
        <fullName evidence="1">Uncharacterized protein</fullName>
    </submittedName>
</protein>
<organism evidence="1">
    <name type="scientific">marine sediment metagenome</name>
    <dbReference type="NCBI Taxonomy" id="412755"/>
    <lineage>
        <taxon>unclassified sequences</taxon>
        <taxon>metagenomes</taxon>
        <taxon>ecological metagenomes</taxon>
    </lineage>
</organism>
<feature type="non-terminal residue" evidence="1">
    <location>
        <position position="1"/>
    </location>
</feature>
<dbReference type="AlphaFoldDB" id="A0A0F8ZAG2"/>
<dbReference type="EMBL" id="LAZR01061514">
    <property type="protein sequence ID" value="KKK63434.1"/>
    <property type="molecule type" value="Genomic_DNA"/>
</dbReference>